<comment type="caution">
    <text evidence="4">The sequence shown here is derived from an EMBL/GenBank/DDBJ whole genome shotgun (WGS) entry which is preliminary data.</text>
</comment>
<dbReference type="Pfam" id="PF14648">
    <property type="entry name" value="FAM91_C"/>
    <property type="match status" value="1"/>
</dbReference>
<sequence length="825" mass="93121">MNHEVESHIQKNCPWTKLPQNVKQLLGGSYKEYDKCVVAHSIKNQLRYKGNLVRHVRKDEERYYEELLEYSRVHLVLYPYHLSDVMVRGLRVTPFQYYVSMVEAIMLQERSYDALPNFTAADCLRLLGIGRNQYIDLMNQSRSGRKLFRKRNAREFLPTKPVQKMVIEPWWLVHTGSITEDDIKVATEGDKCLIDCIIDNGPRKAGTLNYNDLHNLYGKGLVYLEVPIDASDHISVPPLEGFVMNRVLGDYFETLLYKIFVSVDEKTSVGELANVLQIGVDQVKNAVSVYCRLGFARKKNAELEPGTLHPSWKNVLNTSPNRTSSVSSVPSDEDPLLAELAAALAELGTPLPTEKEVQRPVGPAADEIDRELGAEQKRIAFLFDSTLTAFLMMGNLSPGLKSHAVTMFEVGKLSDESLDSLLIELDRICTDDSEGEAQRYFEHALTLRSTVQFLRKARPVLENDTNSGASTWSGGLDLIRVESLQSLDAEIYSRLMHKNYHLLVAMAPLSLEVRSGSVDGLPPFWGPPSPEFTSPWFKLFLYQLTQQGPPTLLLAKGTRLRRLPNVFHRFDRILLTPWGHDSGLVPASNALVVLNEALTHSALMIQGYGAQRQQEKFHISFPFSNHTEGESPHEDFWMSHPTVKSVRQELNLQNSCGFITMINLGLDKPPDIGEVSDLRSRSSTFSSSPINGIKDSSCAEILREELDSMVDPISESSNLRANTAQLEKWNEADWTILNVDFGIPLFDSQLNREVCDRITSQKLWQRETLDCLMKVQKALSESLVEFIRHNVDISAEGKLVASDMVLPTKNLFFHDGKLNSWEGNN</sequence>
<protein>
    <recommendedName>
        <fullName evidence="6">Protein FAM91A1</fullName>
    </recommendedName>
</protein>
<keyword evidence="5" id="KW-1185">Reference proteome</keyword>
<dbReference type="InterPro" id="IPR028091">
    <property type="entry name" value="FAM91_N_dom"/>
</dbReference>
<accession>A0A8J2RIZ9</accession>
<evidence type="ECO:0000313" key="4">
    <source>
        <dbReference type="EMBL" id="CAH0100569.1"/>
    </source>
</evidence>
<dbReference type="Pfam" id="PF14647">
    <property type="entry name" value="FAM91_N"/>
    <property type="match status" value="1"/>
</dbReference>
<evidence type="ECO:0008006" key="6">
    <source>
        <dbReference type="Google" id="ProtNLM"/>
    </source>
</evidence>
<dbReference type="InterPro" id="IPR039199">
    <property type="entry name" value="FAM91"/>
</dbReference>
<evidence type="ECO:0000256" key="1">
    <source>
        <dbReference type="ARBA" id="ARBA00010319"/>
    </source>
</evidence>
<evidence type="ECO:0000259" key="3">
    <source>
        <dbReference type="Pfam" id="PF14648"/>
    </source>
</evidence>
<dbReference type="Proteomes" id="UP000789390">
    <property type="component" value="Unassembled WGS sequence"/>
</dbReference>
<dbReference type="InterPro" id="IPR028097">
    <property type="entry name" value="FAM91_C_dom"/>
</dbReference>
<dbReference type="AlphaFoldDB" id="A0A8J2RIZ9"/>
<comment type="similarity">
    <text evidence="1">Belongs to the FAM91 family.</text>
</comment>
<evidence type="ECO:0000313" key="5">
    <source>
        <dbReference type="Proteomes" id="UP000789390"/>
    </source>
</evidence>
<organism evidence="4 5">
    <name type="scientific">Daphnia galeata</name>
    <dbReference type="NCBI Taxonomy" id="27404"/>
    <lineage>
        <taxon>Eukaryota</taxon>
        <taxon>Metazoa</taxon>
        <taxon>Ecdysozoa</taxon>
        <taxon>Arthropoda</taxon>
        <taxon>Crustacea</taxon>
        <taxon>Branchiopoda</taxon>
        <taxon>Diplostraca</taxon>
        <taxon>Cladocera</taxon>
        <taxon>Anomopoda</taxon>
        <taxon>Daphniidae</taxon>
        <taxon>Daphnia</taxon>
    </lineage>
</organism>
<gene>
    <name evidence="4" type="ORF">DGAL_LOCUS2854</name>
</gene>
<name>A0A8J2RIZ9_9CRUS</name>
<proteinExistence type="inferred from homology"/>
<reference evidence="4" key="1">
    <citation type="submission" date="2021-11" db="EMBL/GenBank/DDBJ databases">
        <authorList>
            <person name="Schell T."/>
        </authorList>
    </citation>
    <scope>NUCLEOTIDE SEQUENCE</scope>
    <source>
        <strain evidence="4">M5</strain>
    </source>
</reference>
<feature type="domain" description="FAM91 C-terminal" evidence="3">
    <location>
        <begin position="375"/>
        <end position="819"/>
    </location>
</feature>
<feature type="domain" description="FAM91 N-terminal" evidence="2">
    <location>
        <begin position="8"/>
        <end position="313"/>
    </location>
</feature>
<evidence type="ECO:0000259" key="2">
    <source>
        <dbReference type="Pfam" id="PF14647"/>
    </source>
</evidence>
<dbReference type="OrthoDB" id="275996at2759"/>
<dbReference type="PANTHER" id="PTHR28441:SF2">
    <property type="entry name" value="PROTEIN FAM91A1"/>
    <property type="match status" value="1"/>
</dbReference>
<dbReference type="EMBL" id="CAKKLH010000040">
    <property type="protein sequence ID" value="CAH0100569.1"/>
    <property type="molecule type" value="Genomic_DNA"/>
</dbReference>
<dbReference type="PANTHER" id="PTHR28441">
    <property type="entry name" value="PROTEIN FAM91A1"/>
    <property type="match status" value="1"/>
</dbReference>